<gene>
    <name evidence="1" type="primary">env</name>
</gene>
<reference evidence="1" key="1">
    <citation type="journal article" date="1998" name="J. Acquir. Immune Defic. Syndr. Hum. Retrovirol.">
        <title>Tropism, coreceptor use, and phylogenetic analysis of both the V3 loop and the protease gene of three novel HIV-1 group O isolates.</title>
        <authorList>
            <person name="Vallejo A."/>
            <person name="Heredia A."/>
            <person name="Mas A."/>
            <person name="Lee S.F."/>
            <person name="Epstein J.S."/>
            <person name="Soriano V."/>
            <person name="Hewlett I.K."/>
        </authorList>
    </citation>
    <scope>NUCLEOTIDE SEQUENCE</scope>
    <source>
        <strain evidence="1">MD.1</strain>
    </source>
</reference>
<keyword evidence="1" id="KW-0946">Virion</keyword>
<protein>
    <submittedName>
        <fullName evidence="1">Envelope glycoprotein</fullName>
    </submittedName>
</protein>
<organism evidence="1">
    <name type="scientific">Human immunodeficiency virus type 1</name>
    <name type="common">HIV-1</name>
    <dbReference type="NCBI Taxonomy" id="11676"/>
    <lineage>
        <taxon>Viruses</taxon>
        <taxon>Riboviria</taxon>
        <taxon>Pararnavirae</taxon>
        <taxon>Artverviricota</taxon>
        <taxon>Revtraviricetes</taxon>
        <taxon>Ortervirales</taxon>
        <taxon>Retroviridae</taxon>
        <taxon>Orthoretrovirinae</taxon>
        <taxon>Lentivirus</taxon>
        <taxon>Lentivirus humimdef1</taxon>
    </lineage>
</organism>
<keyword evidence="1" id="KW-0261">Viral envelope protein</keyword>
<sequence length="37" mass="4397">CQRPGHQEVQEIMTGPLAWYSMDLRRKKNTESRIAYC</sequence>
<evidence type="ECO:0000313" key="1">
    <source>
        <dbReference type="EMBL" id="AAB64172.1"/>
    </source>
</evidence>
<dbReference type="EMBL" id="AF009612">
    <property type="protein sequence ID" value="AAB64172.1"/>
    <property type="molecule type" value="Genomic_DNA"/>
</dbReference>
<name>O40237_HV1</name>
<accession>O40237</accession>
<dbReference type="GO" id="GO:0019031">
    <property type="term" value="C:viral envelope"/>
    <property type="evidence" value="ECO:0007669"/>
    <property type="project" value="UniProtKB-KW"/>
</dbReference>
<feature type="non-terminal residue" evidence="1">
    <location>
        <position position="37"/>
    </location>
</feature>
<proteinExistence type="predicted"/>
<feature type="non-terminal residue" evidence="1">
    <location>
        <position position="1"/>
    </location>
</feature>
<organismHost>
    <name type="scientific">Homo sapiens</name>
    <name type="common">Human</name>
    <dbReference type="NCBI Taxonomy" id="9606"/>
</organismHost>